<feature type="compositionally biased region" description="Low complexity" evidence="1">
    <location>
        <begin position="87"/>
        <end position="102"/>
    </location>
</feature>
<organism evidence="2 3">
    <name type="scientific">Paenibacillus lentus</name>
    <dbReference type="NCBI Taxonomy" id="1338368"/>
    <lineage>
        <taxon>Bacteria</taxon>
        <taxon>Bacillati</taxon>
        <taxon>Bacillota</taxon>
        <taxon>Bacilli</taxon>
        <taxon>Bacillales</taxon>
        <taxon>Paenibacillaceae</taxon>
        <taxon>Paenibacillus</taxon>
    </lineage>
</organism>
<feature type="region of interest" description="Disordered" evidence="1">
    <location>
        <begin position="66"/>
        <end position="141"/>
    </location>
</feature>
<reference evidence="2 3" key="1">
    <citation type="submission" date="2018-11" db="EMBL/GenBank/DDBJ databases">
        <title>Genome sequencing of Paenibacillus lentus DSM25539(T).</title>
        <authorList>
            <person name="Kook J.-K."/>
            <person name="Park S.-N."/>
            <person name="Lim Y.K."/>
        </authorList>
    </citation>
    <scope>NUCLEOTIDE SEQUENCE [LARGE SCALE GENOMIC DNA]</scope>
    <source>
        <strain evidence="2 3">DSM 25539</strain>
    </source>
</reference>
<evidence type="ECO:0000313" key="2">
    <source>
        <dbReference type="EMBL" id="AZK47766.1"/>
    </source>
</evidence>
<dbReference type="EMBL" id="CP034248">
    <property type="protein sequence ID" value="AZK47766.1"/>
    <property type="molecule type" value="Genomic_DNA"/>
</dbReference>
<dbReference type="RefSeq" id="WP_125083897.1">
    <property type="nucleotide sequence ID" value="NZ_CP034248.1"/>
</dbReference>
<protein>
    <submittedName>
        <fullName evidence="2">Uncharacterized protein</fullName>
    </submittedName>
</protein>
<name>A0A3S8RXX0_9BACL</name>
<evidence type="ECO:0000313" key="3">
    <source>
        <dbReference type="Proteomes" id="UP000273145"/>
    </source>
</evidence>
<feature type="compositionally biased region" description="Polar residues" evidence="1">
    <location>
        <begin position="104"/>
        <end position="116"/>
    </location>
</feature>
<dbReference type="AlphaFoldDB" id="A0A3S8RXX0"/>
<sequence length="220" mass="23632">MFRNRHFMLGLGVGLIIGAFLLQIMNIGQGQQSKIITVEQVQQAAEKLNLKVVGEDEQLLTEEEWEAKLEQKAEEESAAGEKDQPMQPEAPESPSTPQEPQSDGGKTSDQPSTSKSEAVVPTAPKQPEATVPKAAESTEAAVVDKPEPVTVKYKIAYGDSLTAVADGLKQAGIISSSEAFIKEASKRGINTKIRTGTYSFQIGEKYSSIITKITAKPSGK</sequence>
<keyword evidence="3" id="KW-1185">Reference proteome</keyword>
<feature type="compositionally biased region" description="Basic and acidic residues" evidence="1">
    <location>
        <begin position="66"/>
        <end position="84"/>
    </location>
</feature>
<dbReference type="KEGG" id="plen:EIM92_17690"/>
<accession>A0A3S8RXX0</accession>
<dbReference type="Proteomes" id="UP000273145">
    <property type="component" value="Chromosome"/>
</dbReference>
<dbReference type="Gene3D" id="3.30.1490.480">
    <property type="entry name" value="Endolytic murein transglycosylase"/>
    <property type="match status" value="1"/>
</dbReference>
<gene>
    <name evidence="2" type="ORF">EIM92_17690</name>
</gene>
<dbReference type="OrthoDB" id="2680673at2"/>
<evidence type="ECO:0000256" key="1">
    <source>
        <dbReference type="SAM" id="MobiDB-lite"/>
    </source>
</evidence>
<proteinExistence type="predicted"/>